<gene>
    <name evidence="9" type="ORF">BSTOLATCC_MIC5238</name>
</gene>
<comment type="similarity">
    <text evidence="2">Belongs to the EAF6 family.</text>
</comment>
<evidence type="ECO:0000313" key="9">
    <source>
        <dbReference type="EMBL" id="CAG9311980.1"/>
    </source>
</evidence>
<evidence type="ECO:0000256" key="4">
    <source>
        <dbReference type="ARBA" id="ARBA00023015"/>
    </source>
</evidence>
<accession>A0AAU9IR57</accession>
<dbReference type="PANTHER" id="PTHR13476">
    <property type="entry name" value="CHROMATIN MODIFICATION-RELATED PROTEIN MEAF6"/>
    <property type="match status" value="1"/>
</dbReference>
<evidence type="ECO:0008006" key="11">
    <source>
        <dbReference type="Google" id="ProtNLM"/>
    </source>
</evidence>
<sequence>MNLSKDLKAIEDKRMAAENELREIERLIFKLETNYLKDASIDGNVIRGWDALINQKASKNSGYLGRKYSNKPYSEKDRIFSMSSATIPYKLAEDEFQDGQLPLKRKLNIGGKNTLIKRKSKRRLEDDGDYSEGTIN</sequence>
<evidence type="ECO:0000256" key="5">
    <source>
        <dbReference type="ARBA" id="ARBA00023054"/>
    </source>
</evidence>
<dbReference type="InterPro" id="IPR015418">
    <property type="entry name" value="Eaf6"/>
</dbReference>
<name>A0AAU9IR57_9CILI</name>
<comment type="caution">
    <text evidence="9">The sequence shown here is derived from an EMBL/GenBank/DDBJ whole genome shotgun (WGS) entry which is preliminary data.</text>
</comment>
<dbReference type="EMBL" id="CAJZBQ010000005">
    <property type="protein sequence ID" value="CAG9311980.1"/>
    <property type="molecule type" value="Genomic_DNA"/>
</dbReference>
<dbReference type="GO" id="GO:0000123">
    <property type="term" value="C:histone acetyltransferase complex"/>
    <property type="evidence" value="ECO:0007669"/>
    <property type="project" value="InterPro"/>
</dbReference>
<reference evidence="9" key="1">
    <citation type="submission" date="2021-09" db="EMBL/GenBank/DDBJ databases">
        <authorList>
            <consortium name="AG Swart"/>
            <person name="Singh M."/>
            <person name="Singh A."/>
            <person name="Seah K."/>
            <person name="Emmerich C."/>
        </authorList>
    </citation>
    <scope>NUCLEOTIDE SEQUENCE</scope>
    <source>
        <strain evidence="9">ATCC30299</strain>
    </source>
</reference>
<evidence type="ECO:0000256" key="2">
    <source>
        <dbReference type="ARBA" id="ARBA00010916"/>
    </source>
</evidence>
<keyword evidence="6" id="KW-0804">Transcription</keyword>
<keyword evidence="3" id="KW-0156">Chromatin regulator</keyword>
<evidence type="ECO:0000256" key="3">
    <source>
        <dbReference type="ARBA" id="ARBA00022853"/>
    </source>
</evidence>
<feature type="coiled-coil region" evidence="8">
    <location>
        <begin position="7"/>
        <end position="34"/>
    </location>
</feature>
<dbReference type="GO" id="GO:0006325">
    <property type="term" value="P:chromatin organization"/>
    <property type="evidence" value="ECO:0007669"/>
    <property type="project" value="UniProtKB-KW"/>
</dbReference>
<evidence type="ECO:0000256" key="1">
    <source>
        <dbReference type="ARBA" id="ARBA00004123"/>
    </source>
</evidence>
<keyword evidence="7" id="KW-0539">Nucleus</keyword>
<protein>
    <recommendedName>
        <fullName evidence="11">Chromatin modification-related protein MEAF6</fullName>
    </recommendedName>
</protein>
<evidence type="ECO:0000256" key="7">
    <source>
        <dbReference type="ARBA" id="ARBA00023242"/>
    </source>
</evidence>
<dbReference type="AlphaFoldDB" id="A0AAU9IR57"/>
<evidence type="ECO:0000313" key="10">
    <source>
        <dbReference type="Proteomes" id="UP001162131"/>
    </source>
</evidence>
<keyword evidence="10" id="KW-1185">Reference proteome</keyword>
<dbReference type="GO" id="GO:0005634">
    <property type="term" value="C:nucleus"/>
    <property type="evidence" value="ECO:0007669"/>
    <property type="project" value="UniProtKB-SubCell"/>
</dbReference>
<keyword evidence="5 8" id="KW-0175">Coiled coil</keyword>
<keyword evidence="4" id="KW-0805">Transcription regulation</keyword>
<proteinExistence type="inferred from homology"/>
<comment type="subcellular location">
    <subcellularLocation>
        <location evidence="1">Nucleus</location>
    </subcellularLocation>
</comment>
<evidence type="ECO:0000256" key="6">
    <source>
        <dbReference type="ARBA" id="ARBA00023163"/>
    </source>
</evidence>
<evidence type="ECO:0000256" key="8">
    <source>
        <dbReference type="SAM" id="Coils"/>
    </source>
</evidence>
<organism evidence="9 10">
    <name type="scientific">Blepharisma stoltei</name>
    <dbReference type="NCBI Taxonomy" id="1481888"/>
    <lineage>
        <taxon>Eukaryota</taxon>
        <taxon>Sar</taxon>
        <taxon>Alveolata</taxon>
        <taxon>Ciliophora</taxon>
        <taxon>Postciliodesmatophora</taxon>
        <taxon>Heterotrichea</taxon>
        <taxon>Heterotrichida</taxon>
        <taxon>Blepharismidae</taxon>
        <taxon>Blepharisma</taxon>
    </lineage>
</organism>
<dbReference type="Pfam" id="PF09340">
    <property type="entry name" value="NuA4"/>
    <property type="match status" value="1"/>
</dbReference>
<dbReference type="Proteomes" id="UP001162131">
    <property type="component" value="Unassembled WGS sequence"/>
</dbReference>